<dbReference type="SUPFAM" id="SSF55729">
    <property type="entry name" value="Acyl-CoA N-acyltransferases (Nat)"/>
    <property type="match status" value="1"/>
</dbReference>
<organism evidence="3">
    <name type="scientific">Streptomyces sp. R39</name>
    <dbReference type="NCBI Taxonomy" id="3238631"/>
    <lineage>
        <taxon>Bacteria</taxon>
        <taxon>Bacillati</taxon>
        <taxon>Actinomycetota</taxon>
        <taxon>Actinomycetes</taxon>
        <taxon>Kitasatosporales</taxon>
        <taxon>Streptomycetaceae</taxon>
        <taxon>Streptomyces</taxon>
    </lineage>
</organism>
<evidence type="ECO:0000259" key="2">
    <source>
        <dbReference type="Pfam" id="PF13480"/>
    </source>
</evidence>
<name>A0AB39R632_9ACTN</name>
<accession>A0AB39R632</accession>
<dbReference type="Gene3D" id="3.40.630.30">
    <property type="match status" value="1"/>
</dbReference>
<proteinExistence type="predicted"/>
<geneLocation type="plasmid" evidence="3">
    <name>unnamed1</name>
</geneLocation>
<feature type="domain" description="BioF2-like acetyltransferase" evidence="2">
    <location>
        <begin position="148"/>
        <end position="290"/>
    </location>
</feature>
<evidence type="ECO:0000313" key="3">
    <source>
        <dbReference type="EMBL" id="XDQ50013.1"/>
    </source>
</evidence>
<dbReference type="RefSeq" id="WP_369228538.1">
    <property type="nucleotide sequence ID" value="NZ_CP163442.1"/>
</dbReference>
<protein>
    <submittedName>
        <fullName evidence="3">GNAT family N-acetyltransferase</fullName>
    </submittedName>
</protein>
<gene>
    <name evidence="3" type="ORF">AB5J52_48720</name>
</gene>
<reference evidence="3" key="1">
    <citation type="submission" date="2024-07" db="EMBL/GenBank/DDBJ databases">
        <authorList>
            <person name="Yu S.T."/>
        </authorList>
    </citation>
    <scope>NUCLEOTIDE SEQUENCE</scope>
    <source>
        <strain evidence="3">R39</strain>
        <plasmid evidence="3">unnamed1</plasmid>
    </source>
</reference>
<sequence length="340" mass="36302">MEQQWPALYQHDLAATPFGSPQWLLSWAAQLPPPASPLLLIAVDRSGVLGALALLHEDLGDGTTAVRTMPYCEYVTPVGSGAQDHRVAEALASRVTGLARNGAVVTLENVPARSALGTALRTQPGWRHTTSRTAVVPLPLNMAELSKSLRRQHARRERALADSGRVTYRRTRTAGGLLDAIPALKTLYTAQRETDDRGPTPRAWTEVLRRCAGSAFIAEATLDGAVMASQLCLYRGRHCYSVLPAMNPAMRHLAPGHALLRWLAGDLATSGFSCLDLGPTRDIPGQVEYKSQYSPIWGVTLSSVADGAALTAHQRPGPGTAHGTPGDAFTHASLTKDGTA</sequence>
<dbReference type="Pfam" id="PF13480">
    <property type="entry name" value="Acetyltransf_6"/>
    <property type="match status" value="1"/>
</dbReference>
<keyword evidence="3" id="KW-0614">Plasmid</keyword>
<dbReference type="EMBL" id="CP163442">
    <property type="protein sequence ID" value="XDQ50013.1"/>
    <property type="molecule type" value="Genomic_DNA"/>
</dbReference>
<dbReference type="AlphaFoldDB" id="A0AB39R632"/>
<dbReference type="InterPro" id="IPR016181">
    <property type="entry name" value="Acyl_CoA_acyltransferase"/>
</dbReference>
<dbReference type="InterPro" id="IPR038740">
    <property type="entry name" value="BioF2-like_GNAT_dom"/>
</dbReference>
<evidence type="ECO:0000256" key="1">
    <source>
        <dbReference type="SAM" id="MobiDB-lite"/>
    </source>
</evidence>
<feature type="region of interest" description="Disordered" evidence="1">
    <location>
        <begin position="311"/>
        <end position="340"/>
    </location>
</feature>